<sequence length="126" mass="13037">MGVATGRVLRFDDVRGFGFIAPDSGSEDVFVHANDLSEDKSVFKPGTTVEFQIEEGDRGLKAVDVRRTGRSGGRGSGGSGGGGAVSGFGAELTEALLVEVPDLTGAQIVRIRETVADVARARGISL</sequence>
<gene>
    <name evidence="3" type="ORF">ACFFH7_17470</name>
</gene>
<dbReference type="Proteomes" id="UP001589810">
    <property type="component" value="Unassembled WGS sequence"/>
</dbReference>
<proteinExistence type="predicted"/>
<dbReference type="Pfam" id="PF00313">
    <property type="entry name" value="CSD"/>
    <property type="match status" value="1"/>
</dbReference>
<dbReference type="InterPro" id="IPR011129">
    <property type="entry name" value="CSD"/>
</dbReference>
<comment type="caution">
    <text evidence="3">The sequence shown here is derived from an EMBL/GenBank/DDBJ whole genome shotgun (WGS) entry which is preliminary data.</text>
</comment>
<dbReference type="Gene3D" id="2.40.50.140">
    <property type="entry name" value="Nucleic acid-binding proteins"/>
    <property type="match status" value="1"/>
</dbReference>
<evidence type="ECO:0000313" key="3">
    <source>
        <dbReference type="EMBL" id="MFC0543296.1"/>
    </source>
</evidence>
<evidence type="ECO:0000313" key="4">
    <source>
        <dbReference type="Proteomes" id="UP001589810"/>
    </source>
</evidence>
<dbReference type="PANTHER" id="PTHR46565">
    <property type="entry name" value="COLD SHOCK DOMAIN PROTEIN 2"/>
    <property type="match status" value="1"/>
</dbReference>
<name>A0ABV6MTZ0_9PSEU</name>
<accession>A0ABV6MTZ0</accession>
<dbReference type="RefSeq" id="WP_273941691.1">
    <property type="nucleotide sequence ID" value="NZ_CP097263.1"/>
</dbReference>
<dbReference type="InterPro" id="IPR012340">
    <property type="entry name" value="NA-bd_OB-fold"/>
</dbReference>
<feature type="domain" description="CSD" evidence="2">
    <location>
        <begin position="3"/>
        <end position="67"/>
    </location>
</feature>
<evidence type="ECO:0000256" key="1">
    <source>
        <dbReference type="SAM" id="MobiDB-lite"/>
    </source>
</evidence>
<keyword evidence="4" id="KW-1185">Reference proteome</keyword>
<dbReference type="EMBL" id="JBHLUD010000004">
    <property type="protein sequence ID" value="MFC0543296.1"/>
    <property type="molecule type" value="Genomic_DNA"/>
</dbReference>
<dbReference type="InterPro" id="IPR002059">
    <property type="entry name" value="CSP_DNA-bd"/>
</dbReference>
<evidence type="ECO:0000259" key="2">
    <source>
        <dbReference type="PROSITE" id="PS51857"/>
    </source>
</evidence>
<reference evidence="3 4" key="1">
    <citation type="submission" date="2024-09" db="EMBL/GenBank/DDBJ databases">
        <authorList>
            <person name="Sun Q."/>
            <person name="Mori K."/>
        </authorList>
    </citation>
    <scope>NUCLEOTIDE SEQUENCE [LARGE SCALE GENOMIC DNA]</scope>
    <source>
        <strain evidence="3 4">TBRC 1432</strain>
    </source>
</reference>
<dbReference type="PANTHER" id="PTHR46565:SF20">
    <property type="entry name" value="COLD SHOCK DOMAIN-CONTAINING PROTEIN 4"/>
    <property type="match status" value="1"/>
</dbReference>
<dbReference type="PRINTS" id="PR00050">
    <property type="entry name" value="COLDSHOCK"/>
</dbReference>
<dbReference type="PROSITE" id="PS51857">
    <property type="entry name" value="CSD_2"/>
    <property type="match status" value="1"/>
</dbReference>
<feature type="compositionally biased region" description="Gly residues" evidence="1">
    <location>
        <begin position="70"/>
        <end position="85"/>
    </location>
</feature>
<protein>
    <submittedName>
        <fullName evidence="3">Cold-shock protein</fullName>
    </submittedName>
</protein>
<dbReference type="CDD" id="cd04458">
    <property type="entry name" value="CSP_CDS"/>
    <property type="match status" value="1"/>
</dbReference>
<dbReference type="SMART" id="SM00357">
    <property type="entry name" value="CSP"/>
    <property type="match status" value="1"/>
</dbReference>
<dbReference type="SUPFAM" id="SSF50249">
    <property type="entry name" value="Nucleic acid-binding proteins"/>
    <property type="match status" value="1"/>
</dbReference>
<feature type="region of interest" description="Disordered" evidence="1">
    <location>
        <begin position="66"/>
        <end position="85"/>
    </location>
</feature>
<organism evidence="3 4">
    <name type="scientific">Kutzneria chonburiensis</name>
    <dbReference type="NCBI Taxonomy" id="1483604"/>
    <lineage>
        <taxon>Bacteria</taxon>
        <taxon>Bacillati</taxon>
        <taxon>Actinomycetota</taxon>
        <taxon>Actinomycetes</taxon>
        <taxon>Pseudonocardiales</taxon>
        <taxon>Pseudonocardiaceae</taxon>
        <taxon>Kutzneria</taxon>
    </lineage>
</organism>